<feature type="binding site" evidence="7">
    <location>
        <position position="233"/>
    </location>
    <ligand>
        <name>substrate</name>
    </ligand>
</feature>
<evidence type="ECO:0000256" key="2">
    <source>
        <dbReference type="ARBA" id="ARBA00009975"/>
    </source>
</evidence>
<evidence type="ECO:0000256" key="7">
    <source>
        <dbReference type="HAMAP-Rule" id="MF_00966"/>
    </source>
</evidence>
<evidence type="ECO:0000313" key="10">
    <source>
        <dbReference type="EMBL" id="MEX0386348.1"/>
    </source>
</evidence>
<keyword evidence="3 7" id="KW-0313">Glucose metabolism</keyword>
<dbReference type="PRINTS" id="PR00079">
    <property type="entry name" value="G6PDHDRGNASE"/>
</dbReference>
<dbReference type="InterPro" id="IPR019796">
    <property type="entry name" value="G6P_DH_AS"/>
</dbReference>
<keyword evidence="6 7" id="KW-0119">Carbohydrate metabolism</keyword>
<dbReference type="NCBIfam" id="NF009492">
    <property type="entry name" value="PRK12853.1-3"/>
    <property type="match status" value="1"/>
</dbReference>
<evidence type="ECO:0000256" key="1">
    <source>
        <dbReference type="ARBA" id="ARBA00004937"/>
    </source>
</evidence>
<keyword evidence="4 7" id="KW-0521">NADP</keyword>
<dbReference type="NCBIfam" id="TIGR00871">
    <property type="entry name" value="zwf"/>
    <property type="match status" value="1"/>
</dbReference>
<dbReference type="PANTHER" id="PTHR23429:SF0">
    <property type="entry name" value="GLUCOSE-6-PHOSPHATE 1-DEHYDROGENASE"/>
    <property type="match status" value="1"/>
</dbReference>
<dbReference type="HAMAP" id="MF_00966">
    <property type="entry name" value="G6PD"/>
    <property type="match status" value="1"/>
</dbReference>
<dbReference type="InterPro" id="IPR022674">
    <property type="entry name" value="G6P_DH_NAD-bd"/>
</dbReference>
<dbReference type="InterPro" id="IPR001282">
    <property type="entry name" value="G6P_DH"/>
</dbReference>
<comment type="catalytic activity">
    <reaction evidence="7">
        <text>D-glucose 6-phosphate + NADP(+) = 6-phospho-D-glucono-1,5-lactone + NADPH + H(+)</text>
        <dbReference type="Rhea" id="RHEA:15841"/>
        <dbReference type="ChEBI" id="CHEBI:15378"/>
        <dbReference type="ChEBI" id="CHEBI:57783"/>
        <dbReference type="ChEBI" id="CHEBI:57955"/>
        <dbReference type="ChEBI" id="CHEBI:58349"/>
        <dbReference type="ChEBI" id="CHEBI:61548"/>
        <dbReference type="EC" id="1.1.1.49"/>
    </reaction>
</comment>
<comment type="function">
    <text evidence="7">Catalyzes the oxidation of glucose 6-phosphate to 6-phosphogluconolactone.</text>
</comment>
<dbReference type="InterPro" id="IPR036291">
    <property type="entry name" value="NAD(P)-bd_dom_sf"/>
</dbReference>
<gene>
    <name evidence="7 10" type="primary">zwf</name>
    <name evidence="10" type="ORF">V6X64_04960</name>
</gene>
<keyword evidence="11" id="KW-1185">Reference proteome</keyword>
<evidence type="ECO:0000256" key="3">
    <source>
        <dbReference type="ARBA" id="ARBA00022526"/>
    </source>
</evidence>
<dbReference type="SUPFAM" id="SSF51735">
    <property type="entry name" value="NAD(P)-binding Rossmann-fold domains"/>
    <property type="match status" value="1"/>
</dbReference>
<protein>
    <recommendedName>
        <fullName evidence="7">Glucose-6-phosphate 1-dehydrogenase</fullName>
        <shortName evidence="7">G6PD</shortName>
        <ecNumber evidence="7">1.1.1.49</ecNumber>
    </recommendedName>
</protein>
<dbReference type="PANTHER" id="PTHR23429">
    <property type="entry name" value="GLUCOSE-6-PHOSPHATE 1-DEHYDROGENASE G6PD"/>
    <property type="match status" value="1"/>
</dbReference>
<evidence type="ECO:0000259" key="9">
    <source>
        <dbReference type="Pfam" id="PF02781"/>
    </source>
</evidence>
<dbReference type="EC" id="1.1.1.49" evidence="7"/>
<proteinExistence type="inferred from homology"/>
<evidence type="ECO:0000256" key="5">
    <source>
        <dbReference type="ARBA" id="ARBA00023002"/>
    </source>
</evidence>
<feature type="domain" description="Glucose-6-phosphate dehydrogenase NAD-binding" evidence="8">
    <location>
        <begin position="10"/>
        <end position="185"/>
    </location>
</feature>
<dbReference type="Pfam" id="PF00479">
    <property type="entry name" value="G6PD_N"/>
    <property type="match status" value="1"/>
</dbReference>
<accession>A0ABV3SA37</accession>
<dbReference type="PROSITE" id="PS00069">
    <property type="entry name" value="G6P_DEHYDROGENASE"/>
    <property type="match status" value="1"/>
</dbReference>
<comment type="caution">
    <text evidence="10">The sequence shown here is derived from an EMBL/GenBank/DDBJ whole genome shotgun (WGS) entry which is preliminary data.</text>
</comment>
<dbReference type="Gene3D" id="3.40.50.720">
    <property type="entry name" value="NAD(P)-binding Rossmann-like Domain"/>
    <property type="match status" value="1"/>
</dbReference>
<dbReference type="PIRSF" id="PIRSF000110">
    <property type="entry name" value="G6PD"/>
    <property type="match status" value="1"/>
</dbReference>
<feature type="binding site" evidence="7">
    <location>
        <position position="180"/>
    </location>
    <ligand>
        <name>substrate</name>
    </ligand>
</feature>
<sequence>MQSPEPFDLILFGATGDLAMRKLLPALYRRHRAGQLPDDGRIIATARSELDRDTFIARVDAAFQERLDAEERDVDTWQGFLERLQFVSVDAAEPRGFDHLGTMLHDRDDRTRVFYLAVAPMHFVGICEHLQNEGLVTDRSRVVLEKPLGHDLASAQAISERIGAIFAEDAIYRIDHYLGKETVQNLIALRFGNMLFEPLWRRDWVRDVQISVTEQVGVGGRAGFYDRTGALRDMVQNHLLQLLCIIAMEPPTNIGADAVRDEKLKVLRALTRLEGQHALRNTVRGQYRAGAIAGQPVNGYLDEEDVPDDSRTETFVAIRAELANWRWAGVPFYLRTGKRLQERAAEIVVNFRDVPHSIFDVAYGAGQPNRLVIKLQPDEGVRLHMMAKSPGDRMQLRPVSLNLDFAEAFQQRQADAYERLLMDVLRGRLTLFMRRDELYAAWDWVEPILDAWNEAGDAPKPYTAGTWGPAASSALLGREDASWYEES</sequence>
<comment type="similarity">
    <text evidence="2 7">Belongs to the glucose-6-phosphate dehydrogenase family.</text>
</comment>
<organism evidence="10 11">
    <name type="scientific">Spiribacter onubensis</name>
    <dbReference type="NCBI Taxonomy" id="3122420"/>
    <lineage>
        <taxon>Bacteria</taxon>
        <taxon>Pseudomonadati</taxon>
        <taxon>Pseudomonadota</taxon>
        <taxon>Gammaproteobacteria</taxon>
        <taxon>Chromatiales</taxon>
        <taxon>Ectothiorhodospiraceae</taxon>
        <taxon>Spiribacter</taxon>
    </lineage>
</organism>
<feature type="binding site" evidence="7">
    <location>
        <position position="338"/>
    </location>
    <ligand>
        <name>substrate</name>
    </ligand>
</feature>
<feature type="binding site" evidence="7">
    <location>
        <position position="47"/>
    </location>
    <ligand>
        <name>NADP(+)</name>
        <dbReference type="ChEBI" id="CHEBI:58349"/>
    </ligand>
</feature>
<keyword evidence="5 7" id="KW-0560">Oxidoreductase</keyword>
<evidence type="ECO:0000313" key="11">
    <source>
        <dbReference type="Proteomes" id="UP001556653"/>
    </source>
</evidence>
<dbReference type="RefSeq" id="WP_367966822.1">
    <property type="nucleotide sequence ID" value="NZ_JBAKFJ010000001.1"/>
</dbReference>
<dbReference type="Gene3D" id="3.30.360.10">
    <property type="entry name" value="Dihydrodipicolinate Reductase, domain 2"/>
    <property type="match status" value="1"/>
</dbReference>
<dbReference type="EMBL" id="JBAKFJ010000001">
    <property type="protein sequence ID" value="MEX0386348.1"/>
    <property type="molecule type" value="Genomic_DNA"/>
</dbReference>
<feature type="binding site" evidence="7">
    <location>
        <position position="214"/>
    </location>
    <ligand>
        <name>substrate</name>
    </ligand>
</feature>
<dbReference type="InterPro" id="IPR022675">
    <property type="entry name" value="G6P_DH_C"/>
</dbReference>
<evidence type="ECO:0000256" key="6">
    <source>
        <dbReference type="ARBA" id="ARBA00023277"/>
    </source>
</evidence>
<reference evidence="10 11" key="1">
    <citation type="submission" date="2024-02" db="EMBL/GenBank/DDBJ databases">
        <title>New especies of Spiribacter isolated from saline water.</title>
        <authorList>
            <person name="Leon M.J."/>
            <person name="De La Haba R."/>
            <person name="Sanchez-Porro C."/>
            <person name="Ventosa A."/>
        </authorList>
    </citation>
    <scope>NUCLEOTIDE SEQUENCE [LARGE SCALE GENOMIC DNA]</scope>
    <source>
        <strain evidence="11">ag22IC4-227</strain>
    </source>
</reference>
<dbReference type="Proteomes" id="UP001556653">
    <property type="component" value="Unassembled WGS sequence"/>
</dbReference>
<name>A0ABV3SA37_9GAMM</name>
<evidence type="ECO:0000259" key="8">
    <source>
        <dbReference type="Pfam" id="PF00479"/>
    </source>
</evidence>
<feature type="domain" description="Glucose-6-phosphate dehydrogenase C-terminal" evidence="9">
    <location>
        <begin position="188"/>
        <end position="483"/>
    </location>
</feature>
<feature type="binding site" evidence="7">
    <location>
        <position position="146"/>
    </location>
    <ligand>
        <name>NADP(+)</name>
        <dbReference type="ChEBI" id="CHEBI:58349"/>
    </ligand>
</feature>
<evidence type="ECO:0000256" key="4">
    <source>
        <dbReference type="ARBA" id="ARBA00022857"/>
    </source>
</evidence>
<feature type="active site" description="Proton acceptor" evidence="7">
    <location>
        <position position="238"/>
    </location>
</feature>
<dbReference type="Pfam" id="PF02781">
    <property type="entry name" value="G6PD_C"/>
    <property type="match status" value="1"/>
</dbReference>
<comment type="caution">
    <text evidence="7">Lacks conserved residue(s) required for the propagation of feature annotation.</text>
</comment>
<comment type="pathway">
    <text evidence="1 7">Carbohydrate degradation; pentose phosphate pathway; D-ribulose 5-phosphate from D-glucose 6-phosphate (oxidative stage): step 1/3.</text>
</comment>
<feature type="binding site" evidence="7">
    <location>
        <position position="176"/>
    </location>
    <ligand>
        <name>substrate</name>
    </ligand>
</feature>
<dbReference type="SUPFAM" id="SSF55347">
    <property type="entry name" value="Glyceraldehyde-3-phosphate dehydrogenase-like, C-terminal domain"/>
    <property type="match status" value="1"/>
</dbReference>